<protein>
    <submittedName>
        <fullName evidence="5">Uncharacterized protein</fullName>
    </submittedName>
</protein>
<dbReference type="InterPro" id="IPR011990">
    <property type="entry name" value="TPR-like_helical_dom_sf"/>
</dbReference>
<dbReference type="EMBL" id="SHKX01000013">
    <property type="protein sequence ID" value="RZU38304.1"/>
    <property type="molecule type" value="Genomic_DNA"/>
</dbReference>
<evidence type="ECO:0000256" key="4">
    <source>
        <dbReference type="SAM" id="Phobius"/>
    </source>
</evidence>
<feature type="transmembrane region" description="Helical" evidence="4">
    <location>
        <begin position="310"/>
        <end position="327"/>
    </location>
</feature>
<dbReference type="PANTHER" id="PTHR44227">
    <property type="match status" value="1"/>
</dbReference>
<keyword evidence="4" id="KW-0812">Transmembrane</keyword>
<dbReference type="SUPFAM" id="SSF48452">
    <property type="entry name" value="TPR-like"/>
    <property type="match status" value="1"/>
</dbReference>
<dbReference type="PROSITE" id="PS50005">
    <property type="entry name" value="TPR"/>
    <property type="match status" value="1"/>
</dbReference>
<sequence length="421" mass="46415">MPLAALLLWLPALSGPFQFDDYNVIVDQPAVHSLDAWRRSLPGIRPLLKLSYSLNWVMSPAAFGFHLANLLIHALNGLLLYAWLGRTGRFAPPLSLIITLLWFLHPAQTEAVTYIAGRSVSLSATALLAGLVLLTGHHPHRAALAAVCTLAGLAVRETAWIFPATFALTLWLQGHERRDIARLLTPTLIVVGLAAIVFVSEPHFRRLIDVSLATRTPGEQWLAQIEAWRYFVTGPLRLTPNIDPDLPVPVTATAAHLWWGAGWLLSAGLAVWGTLARRSWAAGGVLWFLLLLVPTNSLMPRLDVASDRHLYPALIGLAWSAAVLLQPWRGGRVLLWLMLPLLAVALLIRNEDYRSATALWARTAEQSPSKSRVWNNLGIACQREGRPDCARAAFTEAWRLDPGNRKAGANLYFLERPVAPP</sequence>
<keyword evidence="6" id="KW-1185">Reference proteome</keyword>
<evidence type="ECO:0000313" key="5">
    <source>
        <dbReference type="EMBL" id="RZU38304.1"/>
    </source>
</evidence>
<comment type="caution">
    <text evidence="5">The sequence shown here is derived from an EMBL/GenBank/DDBJ whole genome shotgun (WGS) entry which is preliminary data.</text>
</comment>
<proteinExistence type="predicted"/>
<keyword evidence="1" id="KW-0677">Repeat</keyword>
<dbReference type="Proteomes" id="UP000292423">
    <property type="component" value="Unassembled WGS sequence"/>
</dbReference>
<feature type="transmembrane region" description="Helical" evidence="4">
    <location>
        <begin position="61"/>
        <end position="83"/>
    </location>
</feature>
<dbReference type="InterPro" id="IPR052346">
    <property type="entry name" value="O-mannosyl-transferase_TMTC"/>
</dbReference>
<evidence type="ECO:0000256" key="2">
    <source>
        <dbReference type="ARBA" id="ARBA00022803"/>
    </source>
</evidence>
<feature type="transmembrane region" description="Helical" evidence="4">
    <location>
        <begin position="180"/>
        <end position="199"/>
    </location>
</feature>
<accession>A0A4Q7YMV5</accession>
<dbReference type="PANTHER" id="PTHR44227:SF3">
    <property type="entry name" value="PROTEIN O-MANNOSYL-TRANSFERASE TMTC4"/>
    <property type="match status" value="1"/>
</dbReference>
<dbReference type="OrthoDB" id="5965812at2"/>
<feature type="transmembrane region" description="Helical" evidence="4">
    <location>
        <begin position="90"/>
        <end position="108"/>
    </location>
</feature>
<evidence type="ECO:0000256" key="3">
    <source>
        <dbReference type="PROSITE-ProRule" id="PRU00339"/>
    </source>
</evidence>
<evidence type="ECO:0000313" key="6">
    <source>
        <dbReference type="Proteomes" id="UP000292423"/>
    </source>
</evidence>
<dbReference type="InterPro" id="IPR019734">
    <property type="entry name" value="TPR_rpt"/>
</dbReference>
<keyword evidence="4" id="KW-1133">Transmembrane helix</keyword>
<dbReference type="RefSeq" id="WP_130413762.1">
    <property type="nucleotide sequence ID" value="NZ_SHKX01000013.1"/>
</dbReference>
<feature type="transmembrane region" description="Helical" evidence="4">
    <location>
        <begin position="280"/>
        <end position="298"/>
    </location>
</feature>
<dbReference type="AlphaFoldDB" id="A0A4Q7YMV5"/>
<organism evidence="5 6">
    <name type="scientific">Fluviicoccus keumensis</name>
    <dbReference type="NCBI Taxonomy" id="1435465"/>
    <lineage>
        <taxon>Bacteria</taxon>
        <taxon>Pseudomonadati</taxon>
        <taxon>Pseudomonadota</taxon>
        <taxon>Gammaproteobacteria</taxon>
        <taxon>Moraxellales</taxon>
        <taxon>Moraxellaceae</taxon>
        <taxon>Fluviicoccus</taxon>
    </lineage>
</organism>
<feature type="transmembrane region" description="Helical" evidence="4">
    <location>
        <begin position="333"/>
        <end position="349"/>
    </location>
</feature>
<keyword evidence="2 3" id="KW-0802">TPR repeat</keyword>
<evidence type="ECO:0000256" key="1">
    <source>
        <dbReference type="ARBA" id="ARBA00022737"/>
    </source>
</evidence>
<keyword evidence="4" id="KW-0472">Membrane</keyword>
<feature type="transmembrane region" description="Helical" evidence="4">
    <location>
        <begin position="257"/>
        <end position="274"/>
    </location>
</feature>
<feature type="repeat" description="TPR" evidence="3">
    <location>
        <begin position="371"/>
        <end position="404"/>
    </location>
</feature>
<feature type="transmembrane region" description="Helical" evidence="4">
    <location>
        <begin position="114"/>
        <end position="135"/>
    </location>
</feature>
<name>A0A4Q7YMV5_9GAMM</name>
<dbReference type="Gene3D" id="1.25.40.10">
    <property type="entry name" value="Tetratricopeptide repeat domain"/>
    <property type="match status" value="1"/>
</dbReference>
<gene>
    <name evidence="5" type="ORF">EV700_2234</name>
</gene>
<feature type="transmembrane region" description="Helical" evidence="4">
    <location>
        <begin position="142"/>
        <end position="168"/>
    </location>
</feature>
<reference evidence="5 6" key="1">
    <citation type="submission" date="2019-02" db="EMBL/GenBank/DDBJ databases">
        <title>Genomic Encyclopedia of Type Strains, Phase IV (KMG-IV): sequencing the most valuable type-strain genomes for metagenomic binning, comparative biology and taxonomic classification.</title>
        <authorList>
            <person name="Goeker M."/>
        </authorList>
    </citation>
    <scope>NUCLEOTIDE SEQUENCE [LARGE SCALE GENOMIC DNA]</scope>
    <source>
        <strain evidence="5 6">DSM 105135</strain>
    </source>
</reference>